<dbReference type="Proteomes" id="UP000053244">
    <property type="component" value="Unassembled WGS sequence"/>
</dbReference>
<dbReference type="GO" id="GO:0000160">
    <property type="term" value="P:phosphorelay signal transduction system"/>
    <property type="evidence" value="ECO:0007669"/>
    <property type="project" value="InterPro"/>
</dbReference>
<organism evidence="4 5">
    <name type="scientific">Actinoplanes awajinensis subsp. mycoplanecinus</name>
    <dbReference type="NCBI Taxonomy" id="135947"/>
    <lineage>
        <taxon>Bacteria</taxon>
        <taxon>Bacillati</taxon>
        <taxon>Actinomycetota</taxon>
        <taxon>Actinomycetes</taxon>
        <taxon>Micromonosporales</taxon>
        <taxon>Micromonosporaceae</taxon>
        <taxon>Actinoplanes</taxon>
    </lineage>
</organism>
<dbReference type="Gene3D" id="3.40.50.2300">
    <property type="match status" value="1"/>
</dbReference>
<dbReference type="GO" id="GO:0003677">
    <property type="term" value="F:DNA binding"/>
    <property type="evidence" value="ECO:0007669"/>
    <property type="project" value="UniProtKB-KW"/>
</dbReference>
<evidence type="ECO:0000256" key="2">
    <source>
        <dbReference type="PROSITE-ProRule" id="PRU00169"/>
    </source>
</evidence>
<gene>
    <name evidence="4" type="ORF">ADL15_07090</name>
</gene>
<dbReference type="InterPro" id="IPR001789">
    <property type="entry name" value="Sig_transdc_resp-reg_receiver"/>
</dbReference>
<dbReference type="SUPFAM" id="SSF46894">
    <property type="entry name" value="C-terminal effector domain of the bipartite response regulators"/>
    <property type="match status" value="1"/>
</dbReference>
<accession>A0A0X3V7I0</accession>
<evidence type="ECO:0000256" key="1">
    <source>
        <dbReference type="ARBA" id="ARBA00023125"/>
    </source>
</evidence>
<dbReference type="EMBL" id="LLZH01000026">
    <property type="protein sequence ID" value="KUL40544.1"/>
    <property type="molecule type" value="Genomic_DNA"/>
</dbReference>
<evidence type="ECO:0000313" key="5">
    <source>
        <dbReference type="Proteomes" id="UP000053244"/>
    </source>
</evidence>
<dbReference type="SUPFAM" id="SSF52172">
    <property type="entry name" value="CheY-like"/>
    <property type="match status" value="1"/>
</dbReference>
<evidence type="ECO:0000313" key="4">
    <source>
        <dbReference type="EMBL" id="KUL40544.1"/>
    </source>
</evidence>
<dbReference type="GO" id="GO:0006355">
    <property type="term" value="P:regulation of DNA-templated transcription"/>
    <property type="evidence" value="ECO:0007669"/>
    <property type="project" value="InterPro"/>
</dbReference>
<dbReference type="InterPro" id="IPR011006">
    <property type="entry name" value="CheY-like_superfamily"/>
</dbReference>
<comment type="caution">
    <text evidence="4">The sequence shown here is derived from an EMBL/GenBank/DDBJ whole genome shotgun (WGS) entry which is preliminary data.</text>
</comment>
<keyword evidence="1" id="KW-0238">DNA-binding</keyword>
<sequence length="206" mass="22182">MAMHLAVVDPLPLYRQGVSAALADLGYTVDAPEDPLTWVRRTPGLLLLTLLTENDWLLLNQLRTAAVNHHLIAVLTSDSVSLGARAIRAGAQSVLDRAVTDEVMRRTVVATLDGQAVMPAAVATALTAGTVAAPRSDPALSAEQLAWLRQLAAGMTVARLAHAAGYSERAMYRLLQALYRQLGVRTRIQALMLTQEQGWLRADVSP</sequence>
<protein>
    <submittedName>
        <fullName evidence="4">Response regulator receiver protein</fullName>
    </submittedName>
</protein>
<evidence type="ECO:0000259" key="3">
    <source>
        <dbReference type="PROSITE" id="PS50110"/>
    </source>
</evidence>
<name>A0A0X3V7I0_9ACTN</name>
<dbReference type="InterPro" id="IPR016032">
    <property type="entry name" value="Sig_transdc_resp-reg_C-effctor"/>
</dbReference>
<proteinExistence type="predicted"/>
<dbReference type="PANTHER" id="PTHR45566">
    <property type="entry name" value="HTH-TYPE TRANSCRIPTIONAL REGULATOR YHJB-RELATED"/>
    <property type="match status" value="1"/>
</dbReference>
<dbReference type="InterPro" id="IPR051015">
    <property type="entry name" value="EvgA-like"/>
</dbReference>
<reference evidence="4 5" key="1">
    <citation type="submission" date="2015-10" db="EMBL/GenBank/DDBJ databases">
        <authorList>
            <person name="Gilbert D.G."/>
        </authorList>
    </citation>
    <scope>NUCLEOTIDE SEQUENCE [LARGE SCALE GENOMIC DNA]</scope>
    <source>
        <strain evidence="4 5">NRRL B-16712</strain>
    </source>
</reference>
<feature type="domain" description="Response regulatory" evidence="3">
    <location>
        <begin position="4"/>
        <end position="112"/>
    </location>
</feature>
<dbReference type="AlphaFoldDB" id="A0A0X3V7I0"/>
<keyword evidence="5" id="KW-1185">Reference proteome</keyword>
<comment type="caution">
    <text evidence="2">Lacks conserved residue(s) required for the propagation of feature annotation.</text>
</comment>
<dbReference type="PANTHER" id="PTHR45566:SF1">
    <property type="entry name" value="HTH-TYPE TRANSCRIPTIONAL REGULATOR YHJB-RELATED"/>
    <property type="match status" value="1"/>
</dbReference>
<dbReference type="PROSITE" id="PS50110">
    <property type="entry name" value="RESPONSE_REGULATORY"/>
    <property type="match status" value="1"/>
</dbReference>